<evidence type="ECO:0000313" key="14">
    <source>
        <dbReference type="EMBL" id="OGZ56139.1"/>
    </source>
</evidence>
<comment type="similarity">
    <text evidence="2">Belongs to the uracil-DNA glycosylase (UDG) superfamily. Type 4 (UDGa) family.</text>
</comment>
<evidence type="ECO:0000256" key="9">
    <source>
        <dbReference type="ARBA" id="ARBA00023004"/>
    </source>
</evidence>
<dbReference type="InterPro" id="IPR051536">
    <property type="entry name" value="UDG_Type-4/5"/>
</dbReference>
<evidence type="ECO:0000256" key="10">
    <source>
        <dbReference type="ARBA" id="ARBA00023014"/>
    </source>
</evidence>
<evidence type="ECO:0000256" key="3">
    <source>
        <dbReference type="ARBA" id="ARBA00012030"/>
    </source>
</evidence>
<keyword evidence="5" id="KW-0004">4Fe-4S</keyword>
<dbReference type="PANTHER" id="PTHR33693:SF1">
    <property type="entry name" value="TYPE-4 URACIL-DNA GLYCOSYLASE"/>
    <property type="match status" value="1"/>
</dbReference>
<reference evidence="14 15" key="1">
    <citation type="journal article" date="2016" name="Nat. Commun.">
        <title>Thousands of microbial genomes shed light on interconnected biogeochemical processes in an aquifer system.</title>
        <authorList>
            <person name="Anantharaman K."/>
            <person name="Brown C.T."/>
            <person name="Hug L.A."/>
            <person name="Sharon I."/>
            <person name="Castelle C.J."/>
            <person name="Probst A.J."/>
            <person name="Thomas B.C."/>
            <person name="Singh A."/>
            <person name="Wilkins M.J."/>
            <person name="Karaoz U."/>
            <person name="Brodie E.L."/>
            <person name="Williams K.H."/>
            <person name="Hubbard S.S."/>
            <person name="Banfield J.F."/>
        </authorList>
    </citation>
    <scope>NUCLEOTIDE SEQUENCE [LARGE SCALE GENOMIC DNA]</scope>
</reference>
<dbReference type="GO" id="GO:0046872">
    <property type="term" value="F:metal ion binding"/>
    <property type="evidence" value="ECO:0007669"/>
    <property type="project" value="UniProtKB-KW"/>
</dbReference>
<protein>
    <recommendedName>
        <fullName evidence="4">Type-4 uracil-DNA glycosylase</fullName>
        <ecNumber evidence="3">3.2.2.27</ecNumber>
    </recommendedName>
</protein>
<feature type="domain" description="Uracil-DNA glycosylase-like" evidence="13">
    <location>
        <begin position="31"/>
        <end position="172"/>
    </location>
</feature>
<dbReference type="InterPro" id="IPR005122">
    <property type="entry name" value="Uracil-DNA_glycosylase-like"/>
</dbReference>
<organism evidence="14 15">
    <name type="scientific">Candidatus Ryanbacteria bacterium RIFCSPLOWO2_02_FULL_45_11c</name>
    <dbReference type="NCBI Taxonomy" id="1802128"/>
    <lineage>
        <taxon>Bacteria</taxon>
        <taxon>Candidatus Ryaniibacteriota</taxon>
    </lineage>
</organism>
<comment type="caution">
    <text evidence="14">The sequence shown here is derived from an EMBL/GenBank/DDBJ whole genome shotgun (WGS) entry which is preliminary data.</text>
</comment>
<dbReference type="GO" id="GO:0004844">
    <property type="term" value="F:uracil DNA N-glycosylase activity"/>
    <property type="evidence" value="ECO:0007669"/>
    <property type="project" value="UniProtKB-EC"/>
</dbReference>
<sequence length="214" mass="24377">MSPKQQLLNDLKKEIEANGKLPLFGAANLVFGEGSSDAEVLFIGEAPGFHENKHQRPFVGLAGQLLDKLLGELNWPRESVYITNIVKRRPPENRDPLPEEIEAYAPYLKKQIEILQPKIIATLGRFSMNYFLPDTKISHDRGRLFQAHSHFIYPLYHPAAALRSTTVLEELRKDFHRLSQALERAKNGVVVVVKEEPPTQPKQKEKQNNRPSLL</sequence>
<evidence type="ECO:0000256" key="6">
    <source>
        <dbReference type="ARBA" id="ARBA00022723"/>
    </source>
</evidence>
<accession>A0A1G2H194</accession>
<dbReference type="PANTHER" id="PTHR33693">
    <property type="entry name" value="TYPE-5 URACIL-DNA GLYCOSYLASE"/>
    <property type="match status" value="1"/>
</dbReference>
<evidence type="ECO:0000256" key="12">
    <source>
        <dbReference type="SAM" id="MobiDB-lite"/>
    </source>
</evidence>
<gene>
    <name evidence="14" type="ORF">A3H64_03080</name>
</gene>
<dbReference type="EC" id="3.2.2.27" evidence="3"/>
<keyword evidence="6" id="KW-0479">Metal-binding</keyword>
<dbReference type="SMART" id="SM00986">
    <property type="entry name" value="UDG"/>
    <property type="match status" value="1"/>
</dbReference>
<evidence type="ECO:0000256" key="7">
    <source>
        <dbReference type="ARBA" id="ARBA00022763"/>
    </source>
</evidence>
<proteinExistence type="inferred from homology"/>
<name>A0A1G2H194_9BACT</name>
<dbReference type="Proteomes" id="UP000178186">
    <property type="component" value="Unassembled WGS sequence"/>
</dbReference>
<dbReference type="AlphaFoldDB" id="A0A1G2H194"/>
<dbReference type="InterPro" id="IPR036895">
    <property type="entry name" value="Uracil-DNA_glycosylase-like_sf"/>
</dbReference>
<dbReference type="GO" id="GO:0051539">
    <property type="term" value="F:4 iron, 4 sulfur cluster binding"/>
    <property type="evidence" value="ECO:0007669"/>
    <property type="project" value="UniProtKB-KW"/>
</dbReference>
<dbReference type="Gene3D" id="3.40.470.10">
    <property type="entry name" value="Uracil-DNA glycosylase-like domain"/>
    <property type="match status" value="1"/>
</dbReference>
<dbReference type="NCBIfam" id="TIGR00758">
    <property type="entry name" value="UDG_fam4"/>
    <property type="match status" value="1"/>
</dbReference>
<feature type="region of interest" description="Disordered" evidence="12">
    <location>
        <begin position="193"/>
        <end position="214"/>
    </location>
</feature>
<evidence type="ECO:0000256" key="11">
    <source>
        <dbReference type="ARBA" id="ARBA00023204"/>
    </source>
</evidence>
<keyword evidence="9" id="KW-0408">Iron</keyword>
<dbReference type="InterPro" id="IPR005273">
    <property type="entry name" value="Ura-DNA_glyco_family4"/>
</dbReference>
<dbReference type="SUPFAM" id="SSF52141">
    <property type="entry name" value="Uracil-DNA glycosylase-like"/>
    <property type="match status" value="1"/>
</dbReference>
<comment type="catalytic activity">
    <reaction evidence="1">
        <text>Hydrolyzes single-stranded DNA or mismatched double-stranded DNA and polynucleotides, releasing free uracil.</text>
        <dbReference type="EC" id="3.2.2.27"/>
    </reaction>
</comment>
<keyword evidence="11" id="KW-0234">DNA repair</keyword>
<dbReference type="EMBL" id="MHNY01000021">
    <property type="protein sequence ID" value="OGZ56139.1"/>
    <property type="molecule type" value="Genomic_DNA"/>
</dbReference>
<dbReference type="SMART" id="SM00987">
    <property type="entry name" value="UreE_C"/>
    <property type="match status" value="1"/>
</dbReference>
<dbReference type="Pfam" id="PF03167">
    <property type="entry name" value="UDG"/>
    <property type="match status" value="1"/>
</dbReference>
<keyword evidence="10" id="KW-0411">Iron-sulfur</keyword>
<evidence type="ECO:0000256" key="4">
    <source>
        <dbReference type="ARBA" id="ARBA00019403"/>
    </source>
</evidence>
<dbReference type="CDD" id="cd10030">
    <property type="entry name" value="UDG-F4_TTUDGA_SPO1dp_like"/>
    <property type="match status" value="1"/>
</dbReference>
<dbReference type="STRING" id="1802128.A3H64_03080"/>
<evidence type="ECO:0000256" key="1">
    <source>
        <dbReference type="ARBA" id="ARBA00001400"/>
    </source>
</evidence>
<evidence type="ECO:0000259" key="13">
    <source>
        <dbReference type="SMART" id="SM00986"/>
    </source>
</evidence>
<keyword evidence="7" id="KW-0227">DNA damage</keyword>
<evidence type="ECO:0000313" key="15">
    <source>
        <dbReference type="Proteomes" id="UP000178186"/>
    </source>
</evidence>
<feature type="compositionally biased region" description="Basic and acidic residues" evidence="12">
    <location>
        <begin position="193"/>
        <end position="208"/>
    </location>
</feature>
<evidence type="ECO:0000256" key="2">
    <source>
        <dbReference type="ARBA" id="ARBA00006521"/>
    </source>
</evidence>
<dbReference type="GO" id="GO:0006281">
    <property type="term" value="P:DNA repair"/>
    <property type="evidence" value="ECO:0007669"/>
    <property type="project" value="UniProtKB-KW"/>
</dbReference>
<evidence type="ECO:0000256" key="5">
    <source>
        <dbReference type="ARBA" id="ARBA00022485"/>
    </source>
</evidence>
<evidence type="ECO:0000256" key="8">
    <source>
        <dbReference type="ARBA" id="ARBA00022801"/>
    </source>
</evidence>
<keyword evidence="8" id="KW-0378">Hydrolase</keyword>